<protein>
    <submittedName>
        <fullName evidence="1">Uncharacterized protein</fullName>
    </submittedName>
</protein>
<evidence type="ECO:0000313" key="1">
    <source>
        <dbReference type="EMBL" id="MPN35852.1"/>
    </source>
</evidence>
<organism evidence="1">
    <name type="scientific">bioreactor metagenome</name>
    <dbReference type="NCBI Taxonomy" id="1076179"/>
    <lineage>
        <taxon>unclassified sequences</taxon>
        <taxon>metagenomes</taxon>
        <taxon>ecological metagenomes</taxon>
    </lineage>
</organism>
<reference evidence="1" key="1">
    <citation type="submission" date="2019-08" db="EMBL/GenBank/DDBJ databases">
        <authorList>
            <person name="Kucharzyk K."/>
            <person name="Murdoch R.W."/>
            <person name="Higgins S."/>
            <person name="Loffler F."/>
        </authorList>
    </citation>
    <scope>NUCLEOTIDE SEQUENCE</scope>
</reference>
<dbReference type="EMBL" id="VSSQ01089679">
    <property type="protein sequence ID" value="MPN35852.1"/>
    <property type="molecule type" value="Genomic_DNA"/>
</dbReference>
<sequence length="172" mass="18699">MLRDLVRQYVILTFDGAKARDILLADQRAGQPAVPRATGSADAVDIVFGLIRHVIVDDEVNVVHVDAACRDVGCDEHGRFARAEIAHDVVALVLAQVAMDTGGNNAAVVELLCDGFHPVARVAKNQRQARGGFLHEIRHRRDLPAFRRMDTHLLHGLGRFVALADLDGLGMG</sequence>
<dbReference type="AlphaFoldDB" id="A0A645HBW1"/>
<accession>A0A645HBW1</accession>
<name>A0A645HBW1_9ZZZZ</name>
<gene>
    <name evidence="1" type="ORF">SDC9_183354</name>
</gene>
<dbReference type="AntiFam" id="ANF00149">
    <property type="entry name" value="Shadow ORF (opposite cshA)"/>
</dbReference>
<comment type="caution">
    <text evidence="1">The sequence shown here is derived from an EMBL/GenBank/DDBJ whole genome shotgun (WGS) entry which is preliminary data.</text>
</comment>
<proteinExistence type="predicted"/>